<sequence>MIYVKTPPTRLDPSAVSPAARGRHRRALAAAVALVVSAAGLLAGASEAQAQTEAQHLPAITLQAGMHLIRAELARTPAERQTGLMFRRDLGPNDGMLFVFEEPAVQCFWMRNTPTPLDIAFVEDDGRIVNLDQMAPLSDDSHCSKKPVRFVLEMNRGWFAKRGIQGGFKLGGAPFSGAR</sequence>
<organism evidence="1 2">
    <name type="scientific">Pseudaquabacterium rugosum</name>
    <dbReference type="NCBI Taxonomy" id="2984194"/>
    <lineage>
        <taxon>Bacteria</taxon>
        <taxon>Pseudomonadati</taxon>
        <taxon>Pseudomonadota</taxon>
        <taxon>Betaproteobacteria</taxon>
        <taxon>Burkholderiales</taxon>
        <taxon>Sphaerotilaceae</taxon>
        <taxon>Pseudaquabacterium</taxon>
    </lineage>
</organism>
<dbReference type="InterPro" id="IPR003795">
    <property type="entry name" value="DUF192"/>
</dbReference>
<protein>
    <submittedName>
        <fullName evidence="1">DUF192 domain-containing protein</fullName>
    </submittedName>
</protein>
<dbReference type="InterPro" id="IPR038695">
    <property type="entry name" value="Saro_0823-like_sf"/>
</dbReference>
<proteinExistence type="predicted"/>
<gene>
    <name evidence="1" type="ORF">AACH11_18320</name>
</gene>
<evidence type="ECO:0000313" key="2">
    <source>
        <dbReference type="Proteomes" id="UP001368500"/>
    </source>
</evidence>
<name>A0ABU9BH15_9BURK</name>
<dbReference type="EMBL" id="JBBUTF010000017">
    <property type="protein sequence ID" value="MEK8027920.1"/>
    <property type="molecule type" value="Genomic_DNA"/>
</dbReference>
<dbReference type="PANTHER" id="PTHR37953">
    <property type="entry name" value="UPF0127 PROTEIN MJ1496"/>
    <property type="match status" value="1"/>
</dbReference>
<accession>A0ABU9BH15</accession>
<dbReference type="Proteomes" id="UP001368500">
    <property type="component" value="Unassembled WGS sequence"/>
</dbReference>
<dbReference type="RefSeq" id="WP_341375698.1">
    <property type="nucleotide sequence ID" value="NZ_JBBUTF010000017.1"/>
</dbReference>
<keyword evidence="2" id="KW-1185">Reference proteome</keyword>
<dbReference type="PANTHER" id="PTHR37953:SF1">
    <property type="entry name" value="UPF0127 PROTEIN MJ1496"/>
    <property type="match status" value="1"/>
</dbReference>
<dbReference type="Gene3D" id="2.60.120.1140">
    <property type="entry name" value="Protein of unknown function DUF192"/>
    <property type="match status" value="1"/>
</dbReference>
<dbReference type="Pfam" id="PF02643">
    <property type="entry name" value="DUF192"/>
    <property type="match status" value="1"/>
</dbReference>
<evidence type="ECO:0000313" key="1">
    <source>
        <dbReference type="EMBL" id="MEK8027920.1"/>
    </source>
</evidence>
<reference evidence="1 2" key="1">
    <citation type="submission" date="2024-04" db="EMBL/GenBank/DDBJ databases">
        <title>Novel species of the genus Ideonella isolated from streams.</title>
        <authorList>
            <person name="Lu H."/>
        </authorList>
    </citation>
    <scope>NUCLEOTIDE SEQUENCE [LARGE SCALE GENOMIC DNA]</scope>
    <source>
        <strain evidence="1 2">BYS139W</strain>
    </source>
</reference>
<comment type="caution">
    <text evidence="1">The sequence shown here is derived from an EMBL/GenBank/DDBJ whole genome shotgun (WGS) entry which is preliminary data.</text>
</comment>